<evidence type="ECO:0000256" key="5">
    <source>
        <dbReference type="SAM" id="Phobius"/>
    </source>
</evidence>
<dbReference type="InterPro" id="IPR001129">
    <property type="entry name" value="Membr-assoc_MAPEG"/>
</dbReference>
<feature type="transmembrane region" description="Helical" evidence="5">
    <location>
        <begin position="83"/>
        <end position="104"/>
    </location>
</feature>
<sequence length="130" mass="13994">MTIELTVLALGCLLAVVHIILAVNAKTRQYGRAWNMGARDEELPPLNPLAGRLDRARGNFLETFPIAIAAILIVTVAERTNAWTAAGALLWLAARAVYLPLYAAGIPKIRTLVYTISMAGLAMILAQALL</sequence>
<organism evidence="6 7">
    <name type="scientific">Allosphingosinicella flava</name>
    <dbReference type="NCBI Taxonomy" id="2771430"/>
    <lineage>
        <taxon>Bacteria</taxon>
        <taxon>Pseudomonadati</taxon>
        <taxon>Pseudomonadota</taxon>
        <taxon>Alphaproteobacteria</taxon>
        <taxon>Sphingomonadales</taxon>
        <taxon>Sphingomonadaceae</taxon>
        <taxon>Allosphingosinicella</taxon>
    </lineage>
</organism>
<dbReference type="SUPFAM" id="SSF161084">
    <property type="entry name" value="MAPEG domain-like"/>
    <property type="match status" value="1"/>
</dbReference>
<dbReference type="InterPro" id="IPR023352">
    <property type="entry name" value="MAPEG-like_dom_sf"/>
</dbReference>
<dbReference type="Proteomes" id="UP000594873">
    <property type="component" value="Chromosome"/>
</dbReference>
<dbReference type="KEGG" id="sflv:IC614_00290"/>
<keyword evidence="2 5" id="KW-0812">Transmembrane</keyword>
<accession>A0A7T2LM34</accession>
<dbReference type="GO" id="GO:0016020">
    <property type="term" value="C:membrane"/>
    <property type="evidence" value="ECO:0007669"/>
    <property type="project" value="UniProtKB-SubCell"/>
</dbReference>
<dbReference type="AlphaFoldDB" id="A0A7T2LM34"/>
<keyword evidence="3 5" id="KW-1133">Transmembrane helix</keyword>
<comment type="subcellular location">
    <subcellularLocation>
        <location evidence="1">Membrane</location>
    </subcellularLocation>
</comment>
<gene>
    <name evidence="6" type="ORF">IC614_00290</name>
</gene>
<feature type="transmembrane region" description="Helical" evidence="5">
    <location>
        <begin position="6"/>
        <end position="25"/>
    </location>
</feature>
<feature type="transmembrane region" description="Helical" evidence="5">
    <location>
        <begin position="111"/>
        <end position="129"/>
    </location>
</feature>
<dbReference type="PANTHER" id="PTHR35371:SF1">
    <property type="entry name" value="BLR7753 PROTEIN"/>
    <property type="match status" value="1"/>
</dbReference>
<dbReference type="Gene3D" id="1.20.120.550">
    <property type="entry name" value="Membrane associated eicosanoid/glutathione metabolism-like domain"/>
    <property type="match status" value="1"/>
</dbReference>
<evidence type="ECO:0000256" key="3">
    <source>
        <dbReference type="ARBA" id="ARBA00022989"/>
    </source>
</evidence>
<evidence type="ECO:0000256" key="1">
    <source>
        <dbReference type="ARBA" id="ARBA00004370"/>
    </source>
</evidence>
<keyword evidence="4 5" id="KW-0472">Membrane</keyword>
<evidence type="ECO:0000313" key="6">
    <source>
        <dbReference type="EMBL" id="QPQ55104.1"/>
    </source>
</evidence>
<name>A0A7T2LM34_9SPHN</name>
<evidence type="ECO:0000256" key="4">
    <source>
        <dbReference type="ARBA" id="ARBA00023136"/>
    </source>
</evidence>
<dbReference type="EMBL" id="CP065592">
    <property type="protein sequence ID" value="QPQ55104.1"/>
    <property type="molecule type" value="Genomic_DNA"/>
</dbReference>
<dbReference type="Pfam" id="PF01124">
    <property type="entry name" value="MAPEG"/>
    <property type="match status" value="1"/>
</dbReference>
<dbReference type="RefSeq" id="WP_200971780.1">
    <property type="nucleotide sequence ID" value="NZ_CP065592.1"/>
</dbReference>
<evidence type="ECO:0000256" key="2">
    <source>
        <dbReference type="ARBA" id="ARBA00022692"/>
    </source>
</evidence>
<evidence type="ECO:0000313" key="7">
    <source>
        <dbReference type="Proteomes" id="UP000594873"/>
    </source>
</evidence>
<protein>
    <submittedName>
        <fullName evidence="6">MAPEG family protein</fullName>
    </submittedName>
</protein>
<keyword evidence="7" id="KW-1185">Reference proteome</keyword>
<reference evidence="6 7" key="1">
    <citation type="submission" date="2020-11" db="EMBL/GenBank/DDBJ databases">
        <title>Genome seq and assembly of Sphingosinicella sp.</title>
        <authorList>
            <person name="Chhetri G."/>
        </authorList>
    </citation>
    <scope>NUCLEOTIDE SEQUENCE [LARGE SCALE GENOMIC DNA]</scope>
    <source>
        <strain evidence="6 7">UDD2</strain>
    </source>
</reference>
<feature type="transmembrane region" description="Helical" evidence="5">
    <location>
        <begin position="60"/>
        <end position="77"/>
    </location>
</feature>
<proteinExistence type="predicted"/>
<dbReference type="PANTHER" id="PTHR35371">
    <property type="entry name" value="INNER MEMBRANE PROTEIN"/>
    <property type="match status" value="1"/>
</dbReference>